<proteinExistence type="predicted"/>
<keyword evidence="3" id="KW-0812">Transmembrane</keyword>
<comment type="caution">
    <text evidence="4">The sequence shown here is derived from an EMBL/GenBank/DDBJ whole genome shotgun (WGS) entry which is preliminary data.</text>
</comment>
<dbReference type="Gene3D" id="1.25.40.10">
    <property type="entry name" value="Tetratricopeptide repeat domain"/>
    <property type="match status" value="1"/>
</dbReference>
<keyword evidence="3" id="KW-1133">Transmembrane helix</keyword>
<feature type="transmembrane region" description="Helical" evidence="3">
    <location>
        <begin position="181"/>
        <end position="199"/>
    </location>
</feature>
<protein>
    <submittedName>
        <fullName evidence="4">Uncharacterized protein</fullName>
    </submittedName>
</protein>
<evidence type="ECO:0000256" key="1">
    <source>
        <dbReference type="PROSITE-ProRule" id="PRU00339"/>
    </source>
</evidence>
<dbReference type="PROSITE" id="PS50005">
    <property type="entry name" value="TPR"/>
    <property type="match status" value="1"/>
</dbReference>
<dbReference type="Proteomes" id="UP000297871">
    <property type="component" value="Unassembled WGS sequence"/>
</dbReference>
<dbReference type="InterPro" id="IPR019734">
    <property type="entry name" value="TPR_rpt"/>
</dbReference>
<evidence type="ECO:0000313" key="5">
    <source>
        <dbReference type="Proteomes" id="UP000297871"/>
    </source>
</evidence>
<evidence type="ECO:0000313" key="4">
    <source>
        <dbReference type="EMBL" id="TGL28355.1"/>
    </source>
</evidence>
<feature type="region of interest" description="Disordered" evidence="2">
    <location>
        <begin position="122"/>
        <end position="143"/>
    </location>
</feature>
<dbReference type="SUPFAM" id="SSF48452">
    <property type="entry name" value="TPR-like"/>
    <property type="match status" value="1"/>
</dbReference>
<feature type="compositionally biased region" description="Polar residues" evidence="2">
    <location>
        <begin position="128"/>
        <end position="143"/>
    </location>
</feature>
<accession>A0A4R9J1V8</accession>
<dbReference type="RefSeq" id="WP_135616946.1">
    <property type="nucleotide sequence ID" value="NZ_RQFY01000012.1"/>
</dbReference>
<name>A0A4R9J1V8_9LEPT</name>
<keyword evidence="1" id="KW-0802">TPR repeat</keyword>
<dbReference type="EMBL" id="RQFY01000012">
    <property type="protein sequence ID" value="TGL28355.1"/>
    <property type="molecule type" value="Genomic_DNA"/>
</dbReference>
<gene>
    <name evidence="4" type="ORF">EHQ52_18995</name>
</gene>
<dbReference type="AlphaFoldDB" id="A0A4R9J1V8"/>
<evidence type="ECO:0000256" key="3">
    <source>
        <dbReference type="SAM" id="Phobius"/>
    </source>
</evidence>
<evidence type="ECO:0000256" key="2">
    <source>
        <dbReference type="SAM" id="MobiDB-lite"/>
    </source>
</evidence>
<dbReference type="OrthoDB" id="330021at2"/>
<dbReference type="InterPro" id="IPR011990">
    <property type="entry name" value="TPR-like_helical_dom_sf"/>
</dbReference>
<sequence>MRVVTWKSAIVRISIFSILIISPLFLLSEEEPIENRWIQEGNILLESKQYEEASILANSILGSDPSNVKAEFILTQAWIGMGREERKKGNFLKAKEYLEKAYRKWPLNESIRNEIAELNEAPLKNKKSTAPSGNNSRTQNVSNKNTEELALSINLLRIEIEKLKGELEIERINESANVNRFYWIYLLLGIQIVALFGIFKKIKR</sequence>
<reference evidence="4" key="1">
    <citation type="journal article" date="2019" name="PLoS Negl. Trop. Dis.">
        <title>Revisiting the worldwide diversity of Leptospira species in the environment.</title>
        <authorList>
            <person name="Vincent A.T."/>
            <person name="Schiettekatte O."/>
            <person name="Bourhy P."/>
            <person name="Veyrier F.J."/>
            <person name="Picardeau M."/>
        </authorList>
    </citation>
    <scope>NUCLEOTIDE SEQUENCE [LARGE SCALE GENOMIC DNA]</scope>
    <source>
        <strain evidence="4">201800265</strain>
    </source>
</reference>
<feature type="transmembrane region" description="Helical" evidence="3">
    <location>
        <begin position="9"/>
        <end position="27"/>
    </location>
</feature>
<keyword evidence="5" id="KW-1185">Reference proteome</keyword>
<dbReference type="SMART" id="SM00028">
    <property type="entry name" value="TPR"/>
    <property type="match status" value="2"/>
</dbReference>
<organism evidence="4 5">
    <name type="scientific">Leptospira koniambonensis</name>
    <dbReference type="NCBI Taxonomy" id="2484950"/>
    <lineage>
        <taxon>Bacteria</taxon>
        <taxon>Pseudomonadati</taxon>
        <taxon>Spirochaetota</taxon>
        <taxon>Spirochaetia</taxon>
        <taxon>Leptospirales</taxon>
        <taxon>Leptospiraceae</taxon>
        <taxon>Leptospira</taxon>
    </lineage>
</organism>
<feature type="repeat" description="TPR" evidence="1">
    <location>
        <begin position="75"/>
        <end position="108"/>
    </location>
</feature>
<keyword evidence="3" id="KW-0472">Membrane</keyword>